<dbReference type="InterPro" id="IPR020846">
    <property type="entry name" value="MFS_dom"/>
</dbReference>
<sequence length="580" mass="63071">MKHSTDLSTSEIIEENDATVNTMTHQTYASRNSNAAARDTVITCKDDAADSINTTHNSNSQKKNSLVSWYHFIMGDIYASDDPNLYSERQKNVIILLVALSGIAGPMSSMMYMPGILAVVQDLHTTTSAVNGSISAFVVFMGISPLVWAALSDTYGRKPMYIYSGIISVVSSVIGANSTNIGMLIVFRALQSFGSNAGLTLGAGVIADMIPVESRGKAYGVFYTGPLLGPVIGPTIGGFLCQYLGWRSTFYFTAILCGVLLIFTAFFLPETLRKQRPPPEKPMDDGLSSTSTTVHVKSKSSSSSLLTTLYHSFRPMITMLYDPNVILLMLFNSVIFASLYILNPTITQTFKQIYGYTEWQTGLCYLSLGAGFMIGSIVSGRHSDYVLKQLAGKNADGKKVISEMRLQAAVPSFFLMPVGYLLYGWSTEKQVGVYAPLIGLFIYAMGQMWAFTPTSVYLVDAKPGYSATAVGVNSCVRCIFAAITTVFSSAAVDGLGNGIMFTILAVIGILNGGFIIACYLKGTKWRRSFEQKHMPDLYILNNPDLADVSDLGKGEMIEFAKQNEEQGLEKIHTQHSACIA</sequence>
<comment type="subcellular location">
    <subcellularLocation>
        <location evidence="1">Membrane</location>
        <topology evidence="1">Multi-pass membrane protein</topology>
    </subcellularLocation>
</comment>
<feature type="transmembrane region" description="Helical" evidence="7">
    <location>
        <begin position="133"/>
        <end position="151"/>
    </location>
</feature>
<feature type="region of interest" description="Disordered" evidence="6">
    <location>
        <begin position="276"/>
        <end position="295"/>
    </location>
</feature>
<keyword evidence="3 7" id="KW-0812">Transmembrane</keyword>
<keyword evidence="5 7" id="KW-0472">Membrane</keyword>
<keyword evidence="4 7" id="KW-1133">Transmembrane helix</keyword>
<protein>
    <submittedName>
        <fullName evidence="9">MFS multidrug resistance transporter</fullName>
    </submittedName>
</protein>
<reference evidence="9" key="1">
    <citation type="submission" date="2014-09" db="EMBL/GenBank/DDBJ databases">
        <title>Draft genome sequence of an oleaginous Mucoromycotina fungus Mucor ambiguus NBRC6742.</title>
        <authorList>
            <person name="Takeda I."/>
            <person name="Yamane N."/>
            <person name="Morita T."/>
            <person name="Tamano K."/>
            <person name="Machida M."/>
            <person name="Baker S."/>
            <person name="Koike H."/>
        </authorList>
    </citation>
    <scope>NUCLEOTIDE SEQUENCE</scope>
    <source>
        <strain evidence="9">NBRC 6742</strain>
    </source>
</reference>
<evidence type="ECO:0000256" key="3">
    <source>
        <dbReference type="ARBA" id="ARBA00022692"/>
    </source>
</evidence>
<evidence type="ECO:0000256" key="4">
    <source>
        <dbReference type="ARBA" id="ARBA00022989"/>
    </source>
</evidence>
<feature type="transmembrane region" description="Helical" evidence="7">
    <location>
        <begin position="251"/>
        <end position="268"/>
    </location>
</feature>
<evidence type="ECO:0000256" key="6">
    <source>
        <dbReference type="SAM" id="MobiDB-lite"/>
    </source>
</evidence>
<keyword evidence="10" id="KW-1185">Reference proteome</keyword>
<evidence type="ECO:0000256" key="7">
    <source>
        <dbReference type="SAM" id="Phobius"/>
    </source>
</evidence>
<feature type="domain" description="Major facilitator superfamily (MFS) profile" evidence="8">
    <location>
        <begin position="94"/>
        <end position="523"/>
    </location>
</feature>
<dbReference type="OrthoDB" id="3936150at2759"/>
<dbReference type="PANTHER" id="PTHR23502">
    <property type="entry name" value="MAJOR FACILITATOR SUPERFAMILY"/>
    <property type="match status" value="1"/>
</dbReference>
<feature type="transmembrane region" description="Helical" evidence="7">
    <location>
        <begin position="431"/>
        <end position="452"/>
    </location>
</feature>
<proteinExistence type="predicted"/>
<evidence type="ECO:0000313" key="10">
    <source>
        <dbReference type="Proteomes" id="UP000053815"/>
    </source>
</evidence>
<dbReference type="InterPro" id="IPR036259">
    <property type="entry name" value="MFS_trans_sf"/>
</dbReference>
<dbReference type="GO" id="GO:0022857">
    <property type="term" value="F:transmembrane transporter activity"/>
    <property type="evidence" value="ECO:0007669"/>
    <property type="project" value="InterPro"/>
</dbReference>
<evidence type="ECO:0000259" key="8">
    <source>
        <dbReference type="PROSITE" id="PS50850"/>
    </source>
</evidence>
<keyword evidence="2" id="KW-0813">Transport</keyword>
<dbReference type="AlphaFoldDB" id="A0A0C9MIP1"/>
<dbReference type="PROSITE" id="PS50850">
    <property type="entry name" value="MFS"/>
    <property type="match status" value="1"/>
</dbReference>
<evidence type="ECO:0000256" key="2">
    <source>
        <dbReference type="ARBA" id="ARBA00022448"/>
    </source>
</evidence>
<feature type="transmembrane region" description="Helical" evidence="7">
    <location>
        <begin position="499"/>
        <end position="520"/>
    </location>
</feature>
<dbReference type="Pfam" id="PF07690">
    <property type="entry name" value="MFS_1"/>
    <property type="match status" value="1"/>
</dbReference>
<evidence type="ECO:0000256" key="1">
    <source>
        <dbReference type="ARBA" id="ARBA00004141"/>
    </source>
</evidence>
<organism evidence="9">
    <name type="scientific">Mucor ambiguus</name>
    <dbReference type="NCBI Taxonomy" id="91626"/>
    <lineage>
        <taxon>Eukaryota</taxon>
        <taxon>Fungi</taxon>
        <taxon>Fungi incertae sedis</taxon>
        <taxon>Mucoromycota</taxon>
        <taxon>Mucoromycotina</taxon>
        <taxon>Mucoromycetes</taxon>
        <taxon>Mucorales</taxon>
        <taxon>Mucorineae</taxon>
        <taxon>Mucoraceae</taxon>
        <taxon>Mucor</taxon>
    </lineage>
</organism>
<dbReference type="Gene3D" id="1.20.1250.20">
    <property type="entry name" value="MFS general substrate transporter like domains"/>
    <property type="match status" value="1"/>
</dbReference>
<feature type="transmembrane region" description="Helical" evidence="7">
    <location>
        <begin position="222"/>
        <end position="245"/>
    </location>
</feature>
<dbReference type="SUPFAM" id="SSF103473">
    <property type="entry name" value="MFS general substrate transporter"/>
    <property type="match status" value="1"/>
</dbReference>
<dbReference type="EMBL" id="DF836442">
    <property type="protein sequence ID" value="GAN07234.1"/>
    <property type="molecule type" value="Genomic_DNA"/>
</dbReference>
<gene>
    <name evidence="9" type="ORF">MAM1_0153c06727</name>
</gene>
<dbReference type="Proteomes" id="UP000053815">
    <property type="component" value="Unassembled WGS sequence"/>
</dbReference>
<dbReference type="GO" id="GO:0005886">
    <property type="term" value="C:plasma membrane"/>
    <property type="evidence" value="ECO:0007669"/>
    <property type="project" value="TreeGrafter"/>
</dbReference>
<feature type="transmembrane region" description="Helical" evidence="7">
    <location>
        <begin position="93"/>
        <end position="113"/>
    </location>
</feature>
<dbReference type="STRING" id="91626.A0A0C9MIP1"/>
<feature type="transmembrane region" description="Helical" evidence="7">
    <location>
        <begin position="324"/>
        <end position="342"/>
    </location>
</feature>
<accession>A0A0C9MIP1</accession>
<feature type="transmembrane region" description="Helical" evidence="7">
    <location>
        <begin position="362"/>
        <end position="380"/>
    </location>
</feature>
<name>A0A0C9MIP1_9FUNG</name>
<feature type="transmembrane region" description="Helical" evidence="7">
    <location>
        <begin position="163"/>
        <end position="187"/>
    </location>
</feature>
<evidence type="ECO:0000313" key="9">
    <source>
        <dbReference type="EMBL" id="GAN07234.1"/>
    </source>
</evidence>
<dbReference type="CDD" id="cd17323">
    <property type="entry name" value="MFS_Tpo1_MDR_like"/>
    <property type="match status" value="1"/>
</dbReference>
<feature type="transmembrane region" description="Helical" evidence="7">
    <location>
        <begin position="408"/>
        <end position="425"/>
    </location>
</feature>
<dbReference type="PANTHER" id="PTHR23502:SF5">
    <property type="entry name" value="QUINIDINE RESISTANCE PROTEIN 3"/>
    <property type="match status" value="1"/>
</dbReference>
<dbReference type="InterPro" id="IPR011701">
    <property type="entry name" value="MFS"/>
</dbReference>
<dbReference type="FunFam" id="1.20.1250.20:FF:000172">
    <property type="entry name" value="MFS multidrug resistance transporter"/>
    <property type="match status" value="1"/>
</dbReference>
<evidence type="ECO:0000256" key="5">
    <source>
        <dbReference type="ARBA" id="ARBA00023136"/>
    </source>
</evidence>